<dbReference type="GeneID" id="30180648"/>
<keyword evidence="9" id="KW-1185">Reference proteome</keyword>
<keyword evidence="5 7" id="KW-0472">Membrane</keyword>
<dbReference type="PANTHER" id="PTHR12703">
    <property type="entry name" value="TRANSMEMBRANE PROTEIN 33"/>
    <property type="match status" value="1"/>
</dbReference>
<feature type="transmembrane region" description="Helical" evidence="7">
    <location>
        <begin position="298"/>
        <end position="315"/>
    </location>
</feature>
<dbReference type="RefSeq" id="XP_019018651.1">
    <property type="nucleotide sequence ID" value="XM_019163961.1"/>
</dbReference>
<feature type="transmembrane region" description="Helical" evidence="7">
    <location>
        <begin position="28"/>
        <end position="49"/>
    </location>
</feature>
<dbReference type="GO" id="GO:0071786">
    <property type="term" value="P:endoplasmic reticulum tubular network organization"/>
    <property type="evidence" value="ECO:0007669"/>
    <property type="project" value="TreeGrafter"/>
</dbReference>
<dbReference type="GO" id="GO:0016020">
    <property type="term" value="C:membrane"/>
    <property type="evidence" value="ECO:0007669"/>
    <property type="project" value="UniProtKB-SubCell"/>
</dbReference>
<dbReference type="OrthoDB" id="5581259at2759"/>
<feature type="region of interest" description="Disordered" evidence="6">
    <location>
        <begin position="105"/>
        <end position="159"/>
    </location>
</feature>
<feature type="transmembrane region" description="Helical" evidence="7">
    <location>
        <begin position="61"/>
        <end position="77"/>
    </location>
</feature>
<evidence type="ECO:0000256" key="1">
    <source>
        <dbReference type="ARBA" id="ARBA00004141"/>
    </source>
</evidence>
<feature type="transmembrane region" description="Helical" evidence="7">
    <location>
        <begin position="176"/>
        <end position="196"/>
    </location>
</feature>
<proteinExistence type="inferred from homology"/>
<feature type="transmembrane region" description="Helical" evidence="7">
    <location>
        <begin position="259"/>
        <end position="278"/>
    </location>
</feature>
<dbReference type="Proteomes" id="UP000094455">
    <property type="component" value="Unassembled WGS sequence"/>
</dbReference>
<organism evidence="8 9">
    <name type="scientific">Pichia membranifaciens NRRL Y-2026</name>
    <dbReference type="NCBI Taxonomy" id="763406"/>
    <lineage>
        <taxon>Eukaryota</taxon>
        <taxon>Fungi</taxon>
        <taxon>Dikarya</taxon>
        <taxon>Ascomycota</taxon>
        <taxon>Saccharomycotina</taxon>
        <taxon>Pichiomycetes</taxon>
        <taxon>Pichiales</taxon>
        <taxon>Pichiaceae</taxon>
        <taxon>Pichia</taxon>
    </lineage>
</organism>
<feature type="transmembrane region" description="Helical" evidence="7">
    <location>
        <begin position="202"/>
        <end position="224"/>
    </location>
</feature>
<dbReference type="GO" id="GO:0061024">
    <property type="term" value="P:membrane organization"/>
    <property type="evidence" value="ECO:0007669"/>
    <property type="project" value="TreeGrafter"/>
</dbReference>
<evidence type="ECO:0000256" key="4">
    <source>
        <dbReference type="ARBA" id="ARBA00022989"/>
    </source>
</evidence>
<accession>A0A1E3NPA5</accession>
<evidence type="ECO:0000256" key="2">
    <source>
        <dbReference type="ARBA" id="ARBA00007322"/>
    </source>
</evidence>
<evidence type="ECO:0000256" key="7">
    <source>
        <dbReference type="SAM" id="Phobius"/>
    </source>
</evidence>
<sequence length="364" mass="40905">MDSKHRSTSTTTITLLPQLRKLARGAQFYWYLALVTTIWYTGLCMFSSILRGTSHPTTIRHYSSALLAILVTYLIILRQTYKNKPPAYVIGQIWHLMEHLLGSRGSSRSSKEQASHRTAAHPDPGSPKTAAGAGTGGASGSSNPGSEVNTKPSSATTAAATASTTAKTNILRDENVQYLLFAFFHWLFASPFFGPINPSTLYPFAIYAIFHASHYSQTSIIPYLPYVATTTKQRWCATIVHFHRLYNERSRMLASNTEVLLVTFYLGPFFKLFFRIALGRFWSAAAGGSAQFWYDFKTLVLCLVTIVFLRARFAVDAYTRTQIQSYDALINRFVWHPMLPQQLRQLLMGLRKVVGDFVEMVNIV</sequence>
<dbReference type="GO" id="GO:0005783">
    <property type="term" value="C:endoplasmic reticulum"/>
    <property type="evidence" value="ECO:0007669"/>
    <property type="project" value="TreeGrafter"/>
</dbReference>
<evidence type="ECO:0000256" key="6">
    <source>
        <dbReference type="SAM" id="MobiDB-lite"/>
    </source>
</evidence>
<gene>
    <name evidence="8" type="ORF">PICMEDRAFT_71598</name>
</gene>
<comment type="similarity">
    <text evidence="2">Belongs to the PER33/POM33 family.</text>
</comment>
<evidence type="ECO:0000313" key="8">
    <source>
        <dbReference type="EMBL" id="ODQ47538.1"/>
    </source>
</evidence>
<comment type="subcellular location">
    <subcellularLocation>
        <location evidence="1">Membrane</location>
        <topology evidence="1">Multi-pass membrane protein</topology>
    </subcellularLocation>
</comment>
<evidence type="ECO:0000256" key="5">
    <source>
        <dbReference type="ARBA" id="ARBA00023136"/>
    </source>
</evidence>
<dbReference type="InterPro" id="IPR005344">
    <property type="entry name" value="TMEM33/Pom33"/>
</dbReference>
<evidence type="ECO:0000313" key="9">
    <source>
        <dbReference type="Proteomes" id="UP000094455"/>
    </source>
</evidence>
<keyword evidence="4 7" id="KW-1133">Transmembrane helix</keyword>
<dbReference type="Pfam" id="PF03661">
    <property type="entry name" value="TMEM33_Pom33"/>
    <property type="match status" value="1"/>
</dbReference>
<dbReference type="InterPro" id="IPR051645">
    <property type="entry name" value="PER33/POM33_regulator"/>
</dbReference>
<dbReference type="AlphaFoldDB" id="A0A1E3NPA5"/>
<keyword evidence="3 7" id="KW-0812">Transmembrane</keyword>
<reference evidence="8 9" key="1">
    <citation type="journal article" date="2016" name="Proc. Natl. Acad. Sci. U.S.A.">
        <title>Comparative genomics of biotechnologically important yeasts.</title>
        <authorList>
            <person name="Riley R."/>
            <person name="Haridas S."/>
            <person name="Wolfe K.H."/>
            <person name="Lopes M.R."/>
            <person name="Hittinger C.T."/>
            <person name="Goeker M."/>
            <person name="Salamov A.A."/>
            <person name="Wisecaver J.H."/>
            <person name="Long T.M."/>
            <person name="Calvey C.H."/>
            <person name="Aerts A.L."/>
            <person name="Barry K.W."/>
            <person name="Choi C."/>
            <person name="Clum A."/>
            <person name="Coughlan A.Y."/>
            <person name="Deshpande S."/>
            <person name="Douglass A.P."/>
            <person name="Hanson S.J."/>
            <person name="Klenk H.-P."/>
            <person name="LaButti K.M."/>
            <person name="Lapidus A."/>
            <person name="Lindquist E.A."/>
            <person name="Lipzen A.M."/>
            <person name="Meier-Kolthoff J.P."/>
            <person name="Ohm R.A."/>
            <person name="Otillar R.P."/>
            <person name="Pangilinan J.L."/>
            <person name="Peng Y."/>
            <person name="Rokas A."/>
            <person name="Rosa C.A."/>
            <person name="Scheuner C."/>
            <person name="Sibirny A.A."/>
            <person name="Slot J.C."/>
            <person name="Stielow J.B."/>
            <person name="Sun H."/>
            <person name="Kurtzman C.P."/>
            <person name="Blackwell M."/>
            <person name="Grigoriev I.V."/>
            <person name="Jeffries T.W."/>
        </authorList>
    </citation>
    <scope>NUCLEOTIDE SEQUENCE [LARGE SCALE GENOMIC DNA]</scope>
    <source>
        <strain evidence="8 9">NRRL Y-2026</strain>
    </source>
</reference>
<dbReference type="STRING" id="763406.A0A1E3NPA5"/>
<protein>
    <submittedName>
        <fullName evidence="8">Uncharacterized protein</fullName>
    </submittedName>
</protein>
<name>A0A1E3NPA5_9ASCO</name>
<evidence type="ECO:0000256" key="3">
    <source>
        <dbReference type="ARBA" id="ARBA00022692"/>
    </source>
</evidence>
<dbReference type="PANTHER" id="PTHR12703:SF4">
    <property type="entry name" value="TRANSMEMBRANE PROTEIN 33"/>
    <property type="match status" value="1"/>
</dbReference>
<dbReference type="EMBL" id="KV454002">
    <property type="protein sequence ID" value="ODQ47538.1"/>
    <property type="molecule type" value="Genomic_DNA"/>
</dbReference>